<gene>
    <name evidence="3" type="ORF">EXM22_10875</name>
</gene>
<dbReference type="OrthoDB" id="5522031at2"/>
<dbReference type="Gene3D" id="3.40.50.1820">
    <property type="entry name" value="alpha/beta hydrolase"/>
    <property type="match status" value="1"/>
</dbReference>
<accession>A0A5C1QK06</accession>
<dbReference type="PANTHER" id="PTHR45856:SF24">
    <property type="entry name" value="FUNGAL LIPASE-LIKE DOMAIN-CONTAINING PROTEIN"/>
    <property type="match status" value="1"/>
</dbReference>
<reference evidence="3 4" key="1">
    <citation type="submission" date="2019-02" db="EMBL/GenBank/DDBJ databases">
        <title>Complete Genome Sequence and Methylome Analysis of free living Spirochaetas.</title>
        <authorList>
            <person name="Fomenkov A."/>
            <person name="Dubinina G."/>
            <person name="Leshcheva N."/>
            <person name="Mikheeva N."/>
            <person name="Grabovich M."/>
            <person name="Vincze T."/>
            <person name="Roberts R.J."/>
        </authorList>
    </citation>
    <scope>NUCLEOTIDE SEQUENCE [LARGE SCALE GENOMIC DNA]</scope>
    <source>
        <strain evidence="3 4">K2</strain>
    </source>
</reference>
<dbReference type="Proteomes" id="UP000324209">
    <property type="component" value="Chromosome"/>
</dbReference>
<evidence type="ECO:0000259" key="2">
    <source>
        <dbReference type="Pfam" id="PF01764"/>
    </source>
</evidence>
<evidence type="ECO:0000313" key="4">
    <source>
        <dbReference type="Proteomes" id="UP000324209"/>
    </source>
</evidence>
<dbReference type="Pfam" id="PF01764">
    <property type="entry name" value="Lipase_3"/>
    <property type="match status" value="1"/>
</dbReference>
<protein>
    <submittedName>
        <fullName evidence="3">Lipase family protein</fullName>
    </submittedName>
</protein>
<dbReference type="AlphaFoldDB" id="A0A5C1QK06"/>
<dbReference type="SUPFAM" id="SSF53474">
    <property type="entry name" value="alpha/beta-Hydrolases"/>
    <property type="match status" value="1"/>
</dbReference>
<dbReference type="InterPro" id="IPR051218">
    <property type="entry name" value="Sec_MonoDiacylglyc_Lipase"/>
</dbReference>
<dbReference type="EMBL" id="CP036150">
    <property type="protein sequence ID" value="QEN08463.1"/>
    <property type="molecule type" value="Genomic_DNA"/>
</dbReference>
<evidence type="ECO:0000313" key="3">
    <source>
        <dbReference type="EMBL" id="QEN08463.1"/>
    </source>
</evidence>
<dbReference type="InterPro" id="IPR029058">
    <property type="entry name" value="AB_hydrolase_fold"/>
</dbReference>
<organism evidence="3 4">
    <name type="scientific">Oceanispirochaeta crateris</name>
    <dbReference type="NCBI Taxonomy" id="2518645"/>
    <lineage>
        <taxon>Bacteria</taxon>
        <taxon>Pseudomonadati</taxon>
        <taxon>Spirochaetota</taxon>
        <taxon>Spirochaetia</taxon>
        <taxon>Spirochaetales</taxon>
        <taxon>Spirochaetaceae</taxon>
        <taxon>Oceanispirochaeta</taxon>
    </lineage>
</organism>
<feature type="region of interest" description="Disordered" evidence="1">
    <location>
        <begin position="260"/>
        <end position="296"/>
    </location>
</feature>
<evidence type="ECO:0000256" key="1">
    <source>
        <dbReference type="SAM" id="MobiDB-lite"/>
    </source>
</evidence>
<sequence>MLKKVLQAEMKPKKIPDAKTYAIIPPDMNYRYFEDATSFPLESEQENFSVVNAWWFAEAAFLAYCHPGFARMAYQLAGYDGFKFFQGKGTEVMIAWNERDSIVSFRGTELKSSSALHEILTDLNAVPVSFDQGGKVHKGFLLGLEEVWEGDDGLCSFLEHFLDDHPRRSMWICGHSLGGALASLCFARLPRATGLYLFGSPRVGDQEFVDLFKDRCVWRLEHARDPVPLIPLDIPALNFGYKDSGQMKFIKKSGELQDNRPQFSLEDSKSKMAQVMEQREKRNETEKSSAQGEENAGDVFNKITDHLHQTRKGVQDYLEKIDADFGLNADDHQPIYYAVKLWNALVSKDS</sequence>
<feature type="compositionally biased region" description="Basic and acidic residues" evidence="1">
    <location>
        <begin position="277"/>
        <end position="287"/>
    </location>
</feature>
<name>A0A5C1QK06_9SPIO</name>
<dbReference type="CDD" id="cd00519">
    <property type="entry name" value="Lipase_3"/>
    <property type="match status" value="1"/>
</dbReference>
<feature type="domain" description="Fungal lipase-type" evidence="2">
    <location>
        <begin position="102"/>
        <end position="232"/>
    </location>
</feature>
<dbReference type="PANTHER" id="PTHR45856">
    <property type="entry name" value="ALPHA/BETA-HYDROLASES SUPERFAMILY PROTEIN"/>
    <property type="match status" value="1"/>
</dbReference>
<dbReference type="InterPro" id="IPR002921">
    <property type="entry name" value="Fungal_lipase-type"/>
</dbReference>
<dbReference type="GO" id="GO:0006629">
    <property type="term" value="P:lipid metabolic process"/>
    <property type="evidence" value="ECO:0007669"/>
    <property type="project" value="InterPro"/>
</dbReference>
<keyword evidence="4" id="KW-1185">Reference proteome</keyword>
<dbReference type="KEGG" id="ock:EXM22_10875"/>
<proteinExistence type="predicted"/>